<dbReference type="Pfam" id="PF20946">
    <property type="entry name" value="Ctf4_C"/>
    <property type="match status" value="1"/>
</dbReference>
<feature type="compositionally biased region" description="Acidic residues" evidence="5">
    <location>
        <begin position="374"/>
        <end position="394"/>
    </location>
</feature>
<protein>
    <recommendedName>
        <fullName evidence="10">Minichromosome loss protein Mcl1 middle region domain-containing protein</fullName>
    </recommendedName>
</protein>
<evidence type="ECO:0000313" key="8">
    <source>
        <dbReference type="EMBL" id="KAF6059100.1"/>
    </source>
</evidence>
<keyword evidence="3" id="KW-0677">Repeat</keyword>
<accession>A0A8X7TCT8</accession>
<evidence type="ECO:0008006" key="10">
    <source>
        <dbReference type="Google" id="ProtNLM"/>
    </source>
</evidence>
<dbReference type="AlphaFoldDB" id="A0A8X7TCT8"/>
<evidence type="ECO:0000259" key="6">
    <source>
        <dbReference type="Pfam" id="PF12341"/>
    </source>
</evidence>
<evidence type="ECO:0000256" key="3">
    <source>
        <dbReference type="ARBA" id="ARBA00022737"/>
    </source>
</evidence>
<comment type="subcellular location">
    <subcellularLocation>
        <location evidence="1">Nucleus</location>
    </subcellularLocation>
</comment>
<dbReference type="GO" id="GO:0003682">
    <property type="term" value="F:chromatin binding"/>
    <property type="evidence" value="ECO:0007669"/>
    <property type="project" value="TreeGrafter"/>
</dbReference>
<gene>
    <name evidence="8" type="ORF">FOB60_000682</name>
</gene>
<proteinExistence type="predicted"/>
<organism evidence="8 9">
    <name type="scientific">Candida parapsilosis</name>
    <name type="common">Yeast</name>
    <dbReference type="NCBI Taxonomy" id="5480"/>
    <lineage>
        <taxon>Eukaryota</taxon>
        <taxon>Fungi</taxon>
        <taxon>Dikarya</taxon>
        <taxon>Ascomycota</taxon>
        <taxon>Saccharomycotina</taxon>
        <taxon>Pichiomycetes</taxon>
        <taxon>Debaryomycetaceae</taxon>
        <taxon>Candida/Lodderomyces clade</taxon>
        <taxon>Candida</taxon>
    </lineage>
</organism>
<evidence type="ECO:0000313" key="9">
    <source>
        <dbReference type="Proteomes" id="UP000590412"/>
    </source>
</evidence>
<evidence type="ECO:0000256" key="5">
    <source>
        <dbReference type="SAM" id="MobiDB-lite"/>
    </source>
</evidence>
<dbReference type="InterPro" id="IPR015943">
    <property type="entry name" value="WD40/YVTN_repeat-like_dom_sf"/>
</dbReference>
<evidence type="ECO:0000259" key="7">
    <source>
        <dbReference type="Pfam" id="PF20946"/>
    </source>
</evidence>
<dbReference type="Gene3D" id="2.130.10.10">
    <property type="entry name" value="YVTN repeat-like/Quinoprotein amine dehydrogenase"/>
    <property type="match status" value="1"/>
</dbReference>
<dbReference type="PANTHER" id="PTHR19932">
    <property type="entry name" value="WD REPEAT AND HMG-BOX DNA BINDING PROTEIN"/>
    <property type="match status" value="1"/>
</dbReference>
<dbReference type="InterPro" id="IPR036322">
    <property type="entry name" value="WD40_repeat_dom_sf"/>
</dbReference>
<evidence type="ECO:0000256" key="4">
    <source>
        <dbReference type="ARBA" id="ARBA00023242"/>
    </source>
</evidence>
<dbReference type="GO" id="GO:0000278">
    <property type="term" value="P:mitotic cell cycle"/>
    <property type="evidence" value="ECO:0007669"/>
    <property type="project" value="TreeGrafter"/>
</dbReference>
<dbReference type="InterPro" id="IPR048591">
    <property type="entry name" value="WDHD1/CFT4_hel"/>
</dbReference>
<reference evidence="8" key="1">
    <citation type="submission" date="2020-03" db="EMBL/GenBank/DDBJ databases">
        <title>FDA dAtabase for Regulatory Grade micrObial Sequences (FDA-ARGOS): Supporting development and validation of Infectious Disease Dx tests.</title>
        <authorList>
            <person name="Campos J."/>
            <person name="Goldberg B."/>
            <person name="Tallon L."/>
            <person name="Sadzewicz L."/>
            <person name="Vavikolanu K."/>
            <person name="Mehta A."/>
            <person name="Aluvathingal J."/>
            <person name="Nadendla S."/>
            <person name="Nandy P."/>
            <person name="Geyer C."/>
            <person name="Yan Y."/>
            <person name="Sichtig H."/>
        </authorList>
    </citation>
    <scope>NUCLEOTIDE SEQUENCE [LARGE SCALE GENOMIC DNA]</scope>
    <source>
        <strain evidence="8">FDAARGOS_652</strain>
    </source>
</reference>
<feature type="region of interest" description="Disordered" evidence="5">
    <location>
        <begin position="349"/>
        <end position="418"/>
    </location>
</feature>
<comment type="caution">
    <text evidence="8">The sequence shown here is derived from an EMBL/GenBank/DDBJ whole genome shotgun (WGS) entry which is preliminary data.</text>
</comment>
<dbReference type="EMBL" id="JABWAB010000001">
    <property type="protein sequence ID" value="KAF6059100.1"/>
    <property type="molecule type" value="Genomic_DNA"/>
</dbReference>
<keyword evidence="4" id="KW-0539">Nucleus</keyword>
<feature type="domain" description="WDHD1/CFT4 helical bundle" evidence="7">
    <location>
        <begin position="745"/>
        <end position="852"/>
    </location>
</feature>
<name>A0A8X7TCT8_CANPA</name>
<evidence type="ECO:0000256" key="1">
    <source>
        <dbReference type="ARBA" id="ARBA00004123"/>
    </source>
</evidence>
<feature type="domain" description="WDHD1/CFT4 second beta-propeller" evidence="6">
    <location>
        <begin position="429"/>
        <end position="726"/>
    </location>
</feature>
<dbReference type="Pfam" id="PF12341">
    <property type="entry name" value="Mcl1_mid"/>
    <property type="match status" value="1"/>
</dbReference>
<evidence type="ECO:0000256" key="2">
    <source>
        <dbReference type="ARBA" id="ARBA00022574"/>
    </source>
</evidence>
<dbReference type="OrthoDB" id="427368at2759"/>
<dbReference type="PANTHER" id="PTHR19932:SF10">
    <property type="entry name" value="WD REPEAT AND HMG-BOX DNA-BINDING PROTEIN 1"/>
    <property type="match status" value="1"/>
</dbReference>
<dbReference type="GO" id="GO:0006281">
    <property type="term" value="P:DNA repair"/>
    <property type="evidence" value="ECO:0007669"/>
    <property type="project" value="TreeGrafter"/>
</dbReference>
<dbReference type="GO" id="GO:0006261">
    <property type="term" value="P:DNA-templated DNA replication"/>
    <property type="evidence" value="ECO:0007669"/>
    <property type="project" value="TreeGrafter"/>
</dbReference>
<sequence>MSYKRISIFPDGNSYAYFDDYLKRLVIANSEGIVKLVNVDDFDSQPVSIDFLSNLTSASFHKDTLAITTTEGKLELIDLTKHESRGVIFRSELPLRDLSFINDGKRILCGGDDDKLVIIDLENDHQYKTITLPDQLLNIAYDQTGELCSISLSNGAVQIYSVFNEELNLLHTLENVIDKKINLSTDKLDFNNEHNDELYTTKTQWSNDGQFLLIPTINNIIQVHQRSDWSKVKQFTSDSKIVDYNLNGNKLAILTLNTYKMVNFDSANTLHEDDFELNEDALPLNIEWENKTSFLIGSTYGDILRLRDVVKDVTGGGTEGASLFLDDLEESDDEFAKSDDQTEINKLLHRDGDTNERANGLTNGNANGKRLFVDDDDEEEEEEEEDNSILDDDDGYSRPTHNGFKKHKPTPSPAPPVRSFATASSKIIPYSPGSTPFVKKGETIDRRYLTMNNIGYAWIVINKEPGATNSITVSFFDRSLNSEYHFTDYQKFDLASMNQKSIILGESSKGTIFYKSHNDMGNDLWERTIPLIKGKEYLTSICITNSKGSNTIVVGTNLGYLRFFDEQGICLNVMKTIPVVSLAASYGVVLMINQVTANVYTYSIFDIYQDYKIIQQNYPIPLKEAKSQLIKGIFFNEYNDPCIVGGHDDTLLVLQSWRETGNAKWIPILNLHNAITEYESNENKLKWSCWPLGLINDSLNCLILKNGGYPGFPLPLPVEIDIEIPIKLGRVGGDGGDKEEESVECEEQFLRSLTMGKLLSDTLSNFEEERDQNENIDQDAIMTKLEQYSTMFDKSLIKLFAEACQQSKLTKAYNIAKLMKTDKALLAASKISERMEFLTLANKIGQLREQLLVELDDE</sequence>
<dbReference type="InterPro" id="IPR022100">
    <property type="entry name" value="WDHD1/CFT4_beta-prop_2nd"/>
</dbReference>
<dbReference type="Proteomes" id="UP000590412">
    <property type="component" value="Unassembled WGS sequence"/>
</dbReference>
<dbReference type="SUPFAM" id="SSF50978">
    <property type="entry name" value="WD40 repeat-like"/>
    <property type="match status" value="2"/>
</dbReference>
<dbReference type="GO" id="GO:0043596">
    <property type="term" value="C:nuclear replication fork"/>
    <property type="evidence" value="ECO:0007669"/>
    <property type="project" value="TreeGrafter"/>
</dbReference>
<keyword evidence="2" id="KW-0853">WD repeat</keyword>